<reference evidence="6" key="1">
    <citation type="journal article" date="2014" name="Int. J. Syst. Evol. Microbiol.">
        <title>Complete genome sequence of Corynebacterium casei LMG S-19264T (=DSM 44701T), isolated from a smear-ripened cheese.</title>
        <authorList>
            <consortium name="US DOE Joint Genome Institute (JGI-PGF)"/>
            <person name="Walter F."/>
            <person name="Albersmeier A."/>
            <person name="Kalinowski J."/>
            <person name="Ruckert C."/>
        </authorList>
    </citation>
    <scope>NUCLEOTIDE SEQUENCE</scope>
    <source>
        <strain evidence="6">CCM 7897</strain>
    </source>
</reference>
<dbReference type="SMART" id="SM00796">
    <property type="entry name" value="AHS1"/>
    <property type="match status" value="1"/>
</dbReference>
<organism evidence="6 7">
    <name type="scientific">Azorhizobium oxalatiphilum</name>
    <dbReference type="NCBI Taxonomy" id="980631"/>
    <lineage>
        <taxon>Bacteria</taxon>
        <taxon>Pseudomonadati</taxon>
        <taxon>Pseudomonadota</taxon>
        <taxon>Alphaproteobacteria</taxon>
        <taxon>Hyphomicrobiales</taxon>
        <taxon>Xanthobacteraceae</taxon>
        <taxon>Azorhizobium</taxon>
    </lineage>
</organism>
<reference evidence="6" key="2">
    <citation type="submission" date="2020-09" db="EMBL/GenBank/DDBJ databases">
        <authorList>
            <person name="Sun Q."/>
            <person name="Sedlacek I."/>
        </authorList>
    </citation>
    <scope>NUCLEOTIDE SEQUENCE</scope>
    <source>
        <strain evidence="6">CCM 7897</strain>
    </source>
</reference>
<evidence type="ECO:0000256" key="2">
    <source>
        <dbReference type="ARBA" id="ARBA00022801"/>
    </source>
</evidence>
<accession>A0A917FG42</accession>
<dbReference type="InterPro" id="IPR010016">
    <property type="entry name" value="PxpB"/>
</dbReference>
<evidence type="ECO:0000256" key="4">
    <source>
        <dbReference type="SAM" id="Phobius"/>
    </source>
</evidence>
<dbReference type="RefSeq" id="WP_188582488.1">
    <property type="nucleotide sequence ID" value="NZ_BMCT01000007.1"/>
</dbReference>
<dbReference type="Gene3D" id="3.30.1360.40">
    <property type="match status" value="1"/>
</dbReference>
<evidence type="ECO:0000256" key="1">
    <source>
        <dbReference type="ARBA" id="ARBA00022741"/>
    </source>
</evidence>
<gene>
    <name evidence="6" type="ORF">GCM10007301_43340</name>
</gene>
<keyword evidence="4" id="KW-1133">Transmembrane helix</keyword>
<keyword evidence="4" id="KW-0472">Membrane</keyword>
<keyword evidence="4" id="KW-0812">Transmembrane</keyword>
<feature type="transmembrane region" description="Helical" evidence="4">
    <location>
        <begin position="137"/>
        <end position="154"/>
    </location>
</feature>
<keyword evidence="2 6" id="KW-0378">Hydrolase</keyword>
<evidence type="ECO:0000256" key="3">
    <source>
        <dbReference type="ARBA" id="ARBA00022840"/>
    </source>
</evidence>
<sequence>MSKPLIEGAIYDAPRFLNSGETALVVEFGRSVEPEISDRVLSLDAAMTALKLPGVRETVPTYRSLMIHYDPLVIDRATLIAQVEEIASRPGTAGGPASRWVLPCCYDPEYGEDVGEIARMTGLSEEKVVSLHSGATFRVYMYGFAPGFCYLGGLPPELAVSRRTRPRPPHPPNMTLIGGGLAIVTTFSMPTGWWLMGRTPERMFSPQREKAFLVAVGDELKFEPVDRDTFLSLDARAAAGEVVARREALS</sequence>
<feature type="domain" description="Carboxyltransferase" evidence="5">
    <location>
        <begin position="14"/>
        <end position="214"/>
    </location>
</feature>
<evidence type="ECO:0000313" key="7">
    <source>
        <dbReference type="Proteomes" id="UP000606044"/>
    </source>
</evidence>
<keyword evidence="7" id="KW-1185">Reference proteome</keyword>
<keyword evidence="1" id="KW-0547">Nucleotide-binding</keyword>
<name>A0A917FG42_9HYPH</name>
<dbReference type="InterPro" id="IPR003833">
    <property type="entry name" value="CT_C_D"/>
</dbReference>
<dbReference type="PANTHER" id="PTHR34698">
    <property type="entry name" value="5-OXOPROLINASE SUBUNIT B"/>
    <property type="match status" value="1"/>
</dbReference>
<dbReference type="Pfam" id="PF02682">
    <property type="entry name" value="CT_C_D"/>
    <property type="match status" value="1"/>
</dbReference>
<keyword evidence="3" id="KW-0067">ATP-binding</keyword>
<comment type="caution">
    <text evidence="6">The sequence shown here is derived from an EMBL/GenBank/DDBJ whole genome shotgun (WGS) entry which is preliminary data.</text>
</comment>
<feature type="transmembrane region" description="Helical" evidence="4">
    <location>
        <begin position="174"/>
        <end position="195"/>
    </location>
</feature>
<dbReference type="AlphaFoldDB" id="A0A917FG42"/>
<dbReference type="GO" id="GO:0016787">
    <property type="term" value="F:hydrolase activity"/>
    <property type="evidence" value="ECO:0007669"/>
    <property type="project" value="UniProtKB-KW"/>
</dbReference>
<dbReference type="EMBL" id="BMCT01000007">
    <property type="protein sequence ID" value="GGF78680.1"/>
    <property type="molecule type" value="Genomic_DNA"/>
</dbReference>
<protein>
    <submittedName>
        <fullName evidence="6">Allophanate hydrolase</fullName>
    </submittedName>
</protein>
<dbReference type="Proteomes" id="UP000606044">
    <property type="component" value="Unassembled WGS sequence"/>
</dbReference>
<dbReference type="Gene3D" id="2.40.100.10">
    <property type="entry name" value="Cyclophilin-like"/>
    <property type="match status" value="1"/>
</dbReference>
<evidence type="ECO:0000259" key="5">
    <source>
        <dbReference type="SMART" id="SM00796"/>
    </source>
</evidence>
<evidence type="ECO:0000313" key="6">
    <source>
        <dbReference type="EMBL" id="GGF78680.1"/>
    </source>
</evidence>
<dbReference type="InterPro" id="IPR029000">
    <property type="entry name" value="Cyclophilin-like_dom_sf"/>
</dbReference>
<dbReference type="SUPFAM" id="SSF50891">
    <property type="entry name" value="Cyclophilin-like"/>
    <property type="match status" value="1"/>
</dbReference>
<dbReference type="PANTHER" id="PTHR34698:SF2">
    <property type="entry name" value="5-OXOPROLINASE SUBUNIT B"/>
    <property type="match status" value="1"/>
</dbReference>
<proteinExistence type="predicted"/>
<dbReference type="GO" id="GO:0005524">
    <property type="term" value="F:ATP binding"/>
    <property type="evidence" value="ECO:0007669"/>
    <property type="project" value="UniProtKB-KW"/>
</dbReference>
<dbReference type="SUPFAM" id="SSF160467">
    <property type="entry name" value="PH0987 N-terminal domain-like"/>
    <property type="match status" value="1"/>
</dbReference>